<feature type="transmembrane region" description="Helical" evidence="6">
    <location>
        <begin position="182"/>
        <end position="202"/>
    </location>
</feature>
<accession>A0AAN8ZV91</accession>
<feature type="transmembrane region" description="Helical" evidence="6">
    <location>
        <begin position="313"/>
        <end position="333"/>
    </location>
</feature>
<reference evidence="7 8" key="1">
    <citation type="submission" date="2023-11" db="EMBL/GenBank/DDBJ databases">
        <title>Halocaridina rubra genome assembly.</title>
        <authorList>
            <person name="Smith C."/>
        </authorList>
    </citation>
    <scope>NUCLEOTIDE SEQUENCE [LARGE SCALE GENOMIC DNA]</scope>
    <source>
        <strain evidence="7">EP-1</strain>
        <tissue evidence="7">Whole</tissue>
    </source>
</reference>
<protein>
    <submittedName>
        <fullName evidence="7">Uncharacterized protein</fullName>
    </submittedName>
</protein>
<evidence type="ECO:0000256" key="1">
    <source>
        <dbReference type="ARBA" id="ARBA00004651"/>
    </source>
</evidence>
<dbReference type="AlphaFoldDB" id="A0AAN8ZV91"/>
<feature type="transmembrane region" description="Helical" evidence="6">
    <location>
        <begin position="51"/>
        <end position="75"/>
    </location>
</feature>
<evidence type="ECO:0000256" key="2">
    <source>
        <dbReference type="ARBA" id="ARBA00022475"/>
    </source>
</evidence>
<dbReference type="GO" id="GO:0050909">
    <property type="term" value="P:sensory perception of taste"/>
    <property type="evidence" value="ECO:0007669"/>
    <property type="project" value="InterPro"/>
</dbReference>
<comment type="subcellular location">
    <subcellularLocation>
        <location evidence="1">Cell membrane</location>
        <topology evidence="1">Multi-pass membrane protein</topology>
    </subcellularLocation>
</comment>
<name>A0AAN8ZV91_HALRR</name>
<dbReference type="Pfam" id="PF08395">
    <property type="entry name" value="7tm_7"/>
    <property type="match status" value="1"/>
</dbReference>
<keyword evidence="3 6" id="KW-0812">Transmembrane</keyword>
<keyword evidence="8" id="KW-1185">Reference proteome</keyword>
<organism evidence="7 8">
    <name type="scientific">Halocaridina rubra</name>
    <name type="common">Hawaiian red shrimp</name>
    <dbReference type="NCBI Taxonomy" id="373956"/>
    <lineage>
        <taxon>Eukaryota</taxon>
        <taxon>Metazoa</taxon>
        <taxon>Ecdysozoa</taxon>
        <taxon>Arthropoda</taxon>
        <taxon>Crustacea</taxon>
        <taxon>Multicrustacea</taxon>
        <taxon>Malacostraca</taxon>
        <taxon>Eumalacostraca</taxon>
        <taxon>Eucarida</taxon>
        <taxon>Decapoda</taxon>
        <taxon>Pleocyemata</taxon>
        <taxon>Caridea</taxon>
        <taxon>Atyoidea</taxon>
        <taxon>Atyidae</taxon>
        <taxon>Halocaridina</taxon>
    </lineage>
</organism>
<comment type="caution">
    <text evidence="7">The sequence shown here is derived from an EMBL/GenBank/DDBJ whole genome shotgun (WGS) entry which is preliminary data.</text>
</comment>
<proteinExistence type="predicted"/>
<evidence type="ECO:0000256" key="6">
    <source>
        <dbReference type="SAM" id="Phobius"/>
    </source>
</evidence>
<keyword evidence="5 6" id="KW-0472">Membrane</keyword>
<dbReference type="EMBL" id="JAXCGZ010023885">
    <property type="protein sequence ID" value="KAK7001967.1"/>
    <property type="molecule type" value="Genomic_DNA"/>
</dbReference>
<feature type="transmembrane region" description="Helical" evidence="6">
    <location>
        <begin position="20"/>
        <end position="39"/>
    </location>
</feature>
<gene>
    <name evidence="7" type="ORF">SK128_021253</name>
</gene>
<feature type="transmembrane region" description="Helical" evidence="6">
    <location>
        <begin position="87"/>
        <end position="110"/>
    </location>
</feature>
<evidence type="ECO:0000313" key="8">
    <source>
        <dbReference type="Proteomes" id="UP001381693"/>
    </source>
</evidence>
<dbReference type="InterPro" id="IPR013604">
    <property type="entry name" value="7TM_chemorcpt"/>
</dbReference>
<dbReference type="GO" id="GO:0005886">
    <property type="term" value="C:plasma membrane"/>
    <property type="evidence" value="ECO:0007669"/>
    <property type="project" value="UniProtKB-SubCell"/>
</dbReference>
<keyword evidence="4 6" id="KW-1133">Transmembrane helix</keyword>
<evidence type="ECO:0000313" key="7">
    <source>
        <dbReference type="EMBL" id="KAK7001967.1"/>
    </source>
</evidence>
<evidence type="ECO:0000256" key="4">
    <source>
        <dbReference type="ARBA" id="ARBA00022989"/>
    </source>
</evidence>
<evidence type="ECO:0000256" key="3">
    <source>
        <dbReference type="ARBA" id="ARBA00022692"/>
    </source>
</evidence>
<keyword evidence="2" id="KW-1003">Cell membrane</keyword>
<sequence>MNMFLGLGKTTFSERSYFKALSVCMIGLRTSGIFCHVLMDRDGTITKKLHLAPLLWMTFLNTCHMLLSIISIYSYSLGNDEASSIGVFVWSFVFLIHHITNNVVVLTLGFKSSRLAKILEDLVKLDQYIAKVEVHLKPEATREFSYVRLYYNHYHILSVLLTILNFVILLQQPTPSKSFGVGYFHMMVTLMQVHALYMMLFLHQLIFKLLATNLVRSVQCVVPWYVRHNEELLDHFSCQTTAKFIPGDSENETSSGLSIPVNRIPNIRLPYDDISKLQFLANVFKKIKLLLEMLRDIGDVSISGIYSLGNHTMISTASVVITYVVVLLQVGYITTNKPE</sequence>
<evidence type="ECO:0000256" key="5">
    <source>
        <dbReference type="ARBA" id="ARBA00023136"/>
    </source>
</evidence>
<feature type="transmembrane region" description="Helical" evidence="6">
    <location>
        <begin position="151"/>
        <end position="170"/>
    </location>
</feature>
<dbReference type="Proteomes" id="UP001381693">
    <property type="component" value="Unassembled WGS sequence"/>
</dbReference>